<organism evidence="6 7">
    <name type="scientific">Actinopolyspora righensis</name>
    <dbReference type="NCBI Taxonomy" id="995060"/>
    <lineage>
        <taxon>Bacteria</taxon>
        <taxon>Bacillati</taxon>
        <taxon>Actinomycetota</taxon>
        <taxon>Actinomycetes</taxon>
        <taxon>Actinopolysporales</taxon>
        <taxon>Actinopolysporaceae</taxon>
        <taxon>Actinopolyspora</taxon>
        <taxon>Actinopolyspora alba group</taxon>
    </lineage>
</organism>
<dbReference type="STRING" id="995060.SAMN04487904_101465"/>
<proteinExistence type="predicted"/>
<dbReference type="InterPro" id="IPR009057">
    <property type="entry name" value="Homeodomain-like_sf"/>
</dbReference>
<keyword evidence="1" id="KW-0805">Transcription regulation</keyword>
<evidence type="ECO:0000256" key="2">
    <source>
        <dbReference type="ARBA" id="ARBA00023125"/>
    </source>
</evidence>
<evidence type="ECO:0000256" key="4">
    <source>
        <dbReference type="SAM" id="MobiDB-lite"/>
    </source>
</evidence>
<name>A0A1I6XCI5_9ACTN</name>
<evidence type="ECO:0000256" key="1">
    <source>
        <dbReference type="ARBA" id="ARBA00023015"/>
    </source>
</evidence>
<keyword evidence="7" id="KW-1185">Reference proteome</keyword>
<dbReference type="Pfam" id="PF12833">
    <property type="entry name" value="HTH_18"/>
    <property type="match status" value="1"/>
</dbReference>
<dbReference type="Proteomes" id="UP000199165">
    <property type="component" value="Unassembled WGS sequence"/>
</dbReference>
<dbReference type="PRINTS" id="PR00032">
    <property type="entry name" value="HTHARAC"/>
</dbReference>
<feature type="region of interest" description="Disordered" evidence="4">
    <location>
        <begin position="251"/>
        <end position="271"/>
    </location>
</feature>
<dbReference type="RefSeq" id="WP_092973682.1">
    <property type="nucleotide sequence ID" value="NZ_FPAT01000001.1"/>
</dbReference>
<keyword evidence="3" id="KW-0804">Transcription</keyword>
<dbReference type="InterPro" id="IPR018060">
    <property type="entry name" value="HTH_AraC"/>
</dbReference>
<dbReference type="AlphaFoldDB" id="A0A1I6XCI5"/>
<dbReference type="PROSITE" id="PS01124">
    <property type="entry name" value="HTH_ARAC_FAMILY_2"/>
    <property type="match status" value="1"/>
</dbReference>
<protein>
    <submittedName>
        <fullName evidence="6">AraC-type DNA-binding protein</fullName>
    </submittedName>
</protein>
<gene>
    <name evidence="6" type="ORF">SAMN04487904_101465</name>
</gene>
<dbReference type="PANTHER" id="PTHR43280">
    <property type="entry name" value="ARAC-FAMILY TRANSCRIPTIONAL REGULATOR"/>
    <property type="match status" value="1"/>
</dbReference>
<feature type="domain" description="HTH araC/xylS-type" evidence="5">
    <location>
        <begin position="6"/>
        <end position="104"/>
    </location>
</feature>
<dbReference type="EMBL" id="FPAT01000001">
    <property type="protein sequence ID" value="SFT36029.1"/>
    <property type="molecule type" value="Genomic_DNA"/>
</dbReference>
<dbReference type="Gene3D" id="1.10.10.60">
    <property type="entry name" value="Homeodomain-like"/>
    <property type="match status" value="2"/>
</dbReference>
<dbReference type="SMART" id="SM00342">
    <property type="entry name" value="HTH_ARAC"/>
    <property type="match status" value="1"/>
</dbReference>
<accession>A0A1I6XCI5</accession>
<dbReference type="InterPro" id="IPR020449">
    <property type="entry name" value="Tscrpt_reg_AraC-type_HTH"/>
</dbReference>
<sequence>MQLGIQRAVSMIRTRYYDPISLGDLASEAFFSPFHFSRVFSRETGVTPGRYLTAVRLFEAKRLLLTTSSTVSDIVCSVGYNSVGTFTSRFTRLVGMTPTQYRAPEVDELLLAVAQDFRRLPSFDEPHAGGRSRDSATGVGTYVTGAIELPVEAAPANVLVGVFDDAIPQSGPISYQYLANVGSSRLTIPNVPPGQWNVMAIAKRADDVSAESPLFIGSVGRPVKVISGRSTDVTLRMRALRPSDPPIAITLASHGSTNGDISGHRPLRSAA</sequence>
<dbReference type="SUPFAM" id="SSF46689">
    <property type="entry name" value="Homeodomain-like"/>
    <property type="match status" value="2"/>
</dbReference>
<evidence type="ECO:0000313" key="7">
    <source>
        <dbReference type="Proteomes" id="UP000199165"/>
    </source>
</evidence>
<keyword evidence="2 6" id="KW-0238">DNA-binding</keyword>
<evidence type="ECO:0000259" key="5">
    <source>
        <dbReference type="PROSITE" id="PS01124"/>
    </source>
</evidence>
<dbReference type="GO" id="GO:0043565">
    <property type="term" value="F:sequence-specific DNA binding"/>
    <property type="evidence" value="ECO:0007669"/>
    <property type="project" value="InterPro"/>
</dbReference>
<evidence type="ECO:0000256" key="3">
    <source>
        <dbReference type="ARBA" id="ARBA00023163"/>
    </source>
</evidence>
<dbReference type="PANTHER" id="PTHR43280:SF28">
    <property type="entry name" value="HTH-TYPE TRANSCRIPTIONAL ACTIVATOR RHAS"/>
    <property type="match status" value="1"/>
</dbReference>
<reference evidence="7" key="1">
    <citation type="submission" date="2016-10" db="EMBL/GenBank/DDBJ databases">
        <authorList>
            <person name="Varghese N."/>
            <person name="Submissions S."/>
        </authorList>
    </citation>
    <scope>NUCLEOTIDE SEQUENCE [LARGE SCALE GENOMIC DNA]</scope>
    <source>
        <strain evidence="7">DSM 45501</strain>
    </source>
</reference>
<evidence type="ECO:0000313" key="6">
    <source>
        <dbReference type="EMBL" id="SFT36029.1"/>
    </source>
</evidence>
<dbReference type="GO" id="GO:0003700">
    <property type="term" value="F:DNA-binding transcription factor activity"/>
    <property type="evidence" value="ECO:0007669"/>
    <property type="project" value="InterPro"/>
</dbReference>